<keyword evidence="3" id="KW-1185">Reference proteome</keyword>
<evidence type="ECO:0000313" key="3">
    <source>
        <dbReference type="Proteomes" id="UP001230915"/>
    </source>
</evidence>
<proteinExistence type="predicted"/>
<dbReference type="Proteomes" id="UP001230915">
    <property type="component" value="Unassembled WGS sequence"/>
</dbReference>
<dbReference type="InterPro" id="IPR051599">
    <property type="entry name" value="Cell_Envelope_Assoc"/>
</dbReference>
<dbReference type="Pfam" id="PF02698">
    <property type="entry name" value="DUF218"/>
    <property type="match status" value="1"/>
</dbReference>
<protein>
    <submittedName>
        <fullName evidence="2">ElyC/SanA/YdcF family protein</fullName>
    </submittedName>
</protein>
<feature type="domain" description="DUF218" evidence="1">
    <location>
        <begin position="49"/>
        <end position="170"/>
    </location>
</feature>
<reference evidence="2 3" key="1">
    <citation type="submission" date="2023-08" db="EMBL/GenBank/DDBJ databases">
        <title>Mesonia sp. MT50, isolated from deep-sea sediment of the Mariana Trench.</title>
        <authorList>
            <person name="Fu H."/>
        </authorList>
    </citation>
    <scope>NUCLEOTIDE SEQUENCE [LARGE SCALE GENOMIC DNA]</scope>
    <source>
        <strain evidence="2 3">MT50</strain>
    </source>
</reference>
<dbReference type="PANTHER" id="PTHR30336">
    <property type="entry name" value="INNER MEMBRANE PROTEIN, PROBABLE PERMEASE"/>
    <property type="match status" value="1"/>
</dbReference>
<dbReference type="InterPro" id="IPR003848">
    <property type="entry name" value="DUF218"/>
</dbReference>
<accession>A0ABU1A4B9</accession>
<dbReference type="PANTHER" id="PTHR30336:SF6">
    <property type="entry name" value="INTEGRAL MEMBRANE PROTEIN"/>
    <property type="match status" value="1"/>
</dbReference>
<sequence length="211" mass="23916">MIKKLIIAFISLVVLLFAFILLSNIMVVQGAKGKTFSKLEDIQKNKVGLVLGTAKFSTDGGVNLYFAYRINATVELFKNNKIDFVLISGDNGSVYYNEPQDFKKELIKKGIPEDKIFLDYAGFRTLDSVVRAKEVFGQESITIISQEFHNVRAIYLANHFNIQAIGFNAQDVSQRYGFKTRVREYFARTKAFIDILFGVEPKFLGDSIIIE</sequence>
<organism evidence="2 3">
    <name type="scientific">Mesonia profundi</name>
    <dbReference type="NCBI Taxonomy" id="3070998"/>
    <lineage>
        <taxon>Bacteria</taxon>
        <taxon>Pseudomonadati</taxon>
        <taxon>Bacteroidota</taxon>
        <taxon>Flavobacteriia</taxon>
        <taxon>Flavobacteriales</taxon>
        <taxon>Flavobacteriaceae</taxon>
        <taxon>Mesonia</taxon>
    </lineage>
</organism>
<evidence type="ECO:0000313" key="2">
    <source>
        <dbReference type="EMBL" id="MDQ7918545.1"/>
    </source>
</evidence>
<name>A0ABU1A4B9_9FLAO</name>
<evidence type="ECO:0000259" key="1">
    <source>
        <dbReference type="Pfam" id="PF02698"/>
    </source>
</evidence>
<dbReference type="EMBL" id="JAVHUL010000051">
    <property type="protein sequence ID" value="MDQ7918545.1"/>
    <property type="molecule type" value="Genomic_DNA"/>
</dbReference>
<gene>
    <name evidence="2" type="ORF">RBU60_13280</name>
</gene>
<dbReference type="RefSeq" id="WP_308865540.1">
    <property type="nucleotide sequence ID" value="NZ_JAVHUL010000051.1"/>
</dbReference>
<dbReference type="CDD" id="cd06259">
    <property type="entry name" value="YdcF-like"/>
    <property type="match status" value="1"/>
</dbReference>
<comment type="caution">
    <text evidence="2">The sequence shown here is derived from an EMBL/GenBank/DDBJ whole genome shotgun (WGS) entry which is preliminary data.</text>
</comment>